<organism evidence="3 4">
    <name type="scientific">Lacihabitans soyangensis</name>
    <dbReference type="NCBI Taxonomy" id="869394"/>
    <lineage>
        <taxon>Bacteria</taxon>
        <taxon>Pseudomonadati</taxon>
        <taxon>Bacteroidota</taxon>
        <taxon>Cytophagia</taxon>
        <taxon>Cytophagales</taxon>
        <taxon>Leadbetterellaceae</taxon>
        <taxon>Lacihabitans</taxon>
    </lineage>
</organism>
<evidence type="ECO:0000256" key="1">
    <source>
        <dbReference type="ARBA" id="ARBA00007613"/>
    </source>
</evidence>
<comment type="caution">
    <text evidence="3">The sequence shown here is derived from an EMBL/GenBank/DDBJ whole genome shotgun (WGS) entry which is preliminary data.</text>
</comment>
<dbReference type="GO" id="GO:0015562">
    <property type="term" value="F:efflux transmembrane transporter activity"/>
    <property type="evidence" value="ECO:0007669"/>
    <property type="project" value="InterPro"/>
</dbReference>
<evidence type="ECO:0000313" key="4">
    <source>
        <dbReference type="Proteomes" id="UP001204144"/>
    </source>
</evidence>
<feature type="signal peptide" evidence="2">
    <location>
        <begin position="1"/>
        <end position="22"/>
    </location>
</feature>
<comment type="similarity">
    <text evidence="1 2">Belongs to the outer membrane factor (OMF) (TC 1.B.17) family.</text>
</comment>
<dbReference type="GO" id="GO:0005886">
    <property type="term" value="C:plasma membrane"/>
    <property type="evidence" value="ECO:0007669"/>
    <property type="project" value="UniProtKB-SubCell"/>
</dbReference>
<name>A0AAE3H2D0_9BACT</name>
<evidence type="ECO:0000313" key="3">
    <source>
        <dbReference type="EMBL" id="MCP9763648.1"/>
    </source>
</evidence>
<keyword evidence="2" id="KW-0449">Lipoprotein</keyword>
<keyword evidence="2" id="KW-0732">Signal</keyword>
<dbReference type="InterPro" id="IPR003423">
    <property type="entry name" value="OMP_efflux"/>
</dbReference>
<dbReference type="InterPro" id="IPR010131">
    <property type="entry name" value="MdtP/NodT-like"/>
</dbReference>
<dbReference type="SUPFAM" id="SSF56954">
    <property type="entry name" value="Outer membrane efflux proteins (OEP)"/>
    <property type="match status" value="1"/>
</dbReference>
<protein>
    <submittedName>
        <fullName evidence="3">Efflux transporter outer membrane subunit</fullName>
    </submittedName>
</protein>
<sequence>MKMNKVYIVVSLLCLLAASACKLPKATTEPSKSLTLPATYLVESDTSKRTPMTVGKSFFTEPGLKALIDTALTNAFDLKDALARVEMARAGVRLNTGLDKPTVDGLLSLGQRKFGDFTIDGVGNYDTKFSGNLSDRQRIPTPIVPDLLIGLQSSWEIDLWGKLKNQKKSAVEKLLVSEEYKNFVTTQLVSDIASAYYELIVKDNELVFLDENITLQSRGLDIVEVLKQSGQANQLAIDLFKGQLLASQTIKKEVELEILLLENKINLLVGRFPQKINRPTIELNQLNLPKFNAGIPSSMLLNRPDLRMAERELLISKADLEVARLAFYPNLNLTAGLGLQAFRPSVILNPGSLAANTFGSLLSPWINRRVLEADLMASKASQKMAYINYDRTVLTAFTEVNTSLKTIDNVTERFGLKLEEVEVLRNSIQASNELYRSGRATYLEVVTAQKNALQSQIELTNVRKDQINAIISLYRSLGGGWQ</sequence>
<dbReference type="Pfam" id="PF02321">
    <property type="entry name" value="OEP"/>
    <property type="match status" value="2"/>
</dbReference>
<keyword evidence="4" id="KW-1185">Reference proteome</keyword>
<keyword evidence="2" id="KW-0564">Palmitate</keyword>
<dbReference type="PROSITE" id="PS51257">
    <property type="entry name" value="PROKAR_LIPOPROTEIN"/>
    <property type="match status" value="1"/>
</dbReference>
<keyword evidence="2" id="KW-1134">Transmembrane beta strand</keyword>
<dbReference type="EMBL" id="RJUF01000034">
    <property type="protein sequence ID" value="MCP9763648.1"/>
    <property type="molecule type" value="Genomic_DNA"/>
</dbReference>
<dbReference type="Proteomes" id="UP001204144">
    <property type="component" value="Unassembled WGS sequence"/>
</dbReference>
<comment type="subcellular location">
    <subcellularLocation>
        <location evidence="2">Cell membrane</location>
        <topology evidence="2">Lipid-anchor</topology>
    </subcellularLocation>
</comment>
<proteinExistence type="inferred from homology"/>
<dbReference type="PANTHER" id="PTHR30203">
    <property type="entry name" value="OUTER MEMBRANE CATION EFFLUX PROTEIN"/>
    <property type="match status" value="1"/>
</dbReference>
<accession>A0AAE3H2D0</accession>
<keyword evidence="2" id="KW-0472">Membrane</keyword>
<evidence type="ECO:0000256" key="2">
    <source>
        <dbReference type="RuleBase" id="RU362097"/>
    </source>
</evidence>
<reference evidence="3 4" key="1">
    <citation type="submission" date="2018-11" db="EMBL/GenBank/DDBJ databases">
        <title>Novel bacteria species description.</title>
        <authorList>
            <person name="Han J.-H."/>
        </authorList>
    </citation>
    <scope>NUCLEOTIDE SEQUENCE [LARGE SCALE GENOMIC DNA]</scope>
    <source>
        <strain evidence="3 4">KCTC23259</strain>
    </source>
</reference>
<dbReference type="NCBIfam" id="TIGR01845">
    <property type="entry name" value="outer_NodT"/>
    <property type="match status" value="1"/>
</dbReference>
<gene>
    <name evidence="3" type="ORF">EGI31_11850</name>
</gene>
<keyword evidence="2" id="KW-0812">Transmembrane</keyword>
<dbReference type="Gene3D" id="2.20.200.10">
    <property type="entry name" value="Outer membrane efflux proteins (OEP)"/>
    <property type="match status" value="1"/>
</dbReference>
<feature type="chain" id="PRO_5041775156" evidence="2">
    <location>
        <begin position="23"/>
        <end position="482"/>
    </location>
</feature>
<dbReference type="AlphaFoldDB" id="A0AAE3H2D0"/>
<dbReference type="Gene3D" id="1.20.1600.10">
    <property type="entry name" value="Outer membrane efflux proteins (OEP)"/>
    <property type="match status" value="1"/>
</dbReference>
<dbReference type="PANTHER" id="PTHR30203:SF30">
    <property type="entry name" value="OUTER MEMBRANE PROTEIN-RELATED"/>
    <property type="match status" value="1"/>
</dbReference>